<dbReference type="EC" id="3.1.1.97" evidence="6"/>
<dbReference type="OrthoDB" id="1930760at2759"/>
<dbReference type="Gene3D" id="2.130.10.10">
    <property type="entry name" value="YVTN repeat-like/Quinoprotein amine dehydrogenase"/>
    <property type="match status" value="1"/>
</dbReference>
<dbReference type="InterPro" id="IPR036322">
    <property type="entry name" value="WD40_repeat_dom_sf"/>
</dbReference>
<dbReference type="PROSITE" id="PS00678">
    <property type="entry name" value="WD_REPEATS_1"/>
    <property type="match status" value="1"/>
</dbReference>
<organism evidence="8 9">
    <name type="scientific">Russula ochroleuca</name>
    <dbReference type="NCBI Taxonomy" id="152965"/>
    <lineage>
        <taxon>Eukaryota</taxon>
        <taxon>Fungi</taxon>
        <taxon>Dikarya</taxon>
        <taxon>Basidiomycota</taxon>
        <taxon>Agaricomycotina</taxon>
        <taxon>Agaricomycetes</taxon>
        <taxon>Russulales</taxon>
        <taxon>Russulaceae</taxon>
        <taxon>Russula</taxon>
    </lineage>
</organism>
<gene>
    <name evidence="8" type="ORF">DFH94DRAFT_734176</name>
</gene>
<comment type="similarity">
    <text evidence="5">Belongs to the DPH7 family.</text>
</comment>
<dbReference type="PANTHER" id="PTHR46042:SF1">
    <property type="entry name" value="DIPHTHINE METHYLTRANSFERASE"/>
    <property type="match status" value="1"/>
</dbReference>
<comment type="caution">
    <text evidence="8">The sequence shown here is derived from an EMBL/GenBank/DDBJ whole genome shotgun (WGS) entry which is preliminary data.</text>
</comment>
<proteinExistence type="inferred from homology"/>
<evidence type="ECO:0000256" key="6">
    <source>
        <dbReference type="ARBA" id="ARBA00039131"/>
    </source>
</evidence>
<reference evidence="8" key="2">
    <citation type="journal article" date="2020" name="Nat. Commun.">
        <title>Large-scale genome sequencing of mycorrhizal fungi provides insights into the early evolution of symbiotic traits.</title>
        <authorList>
            <person name="Miyauchi S."/>
            <person name="Kiss E."/>
            <person name="Kuo A."/>
            <person name="Drula E."/>
            <person name="Kohler A."/>
            <person name="Sanchez-Garcia M."/>
            <person name="Morin E."/>
            <person name="Andreopoulos B."/>
            <person name="Barry K.W."/>
            <person name="Bonito G."/>
            <person name="Buee M."/>
            <person name="Carver A."/>
            <person name="Chen C."/>
            <person name="Cichocki N."/>
            <person name="Clum A."/>
            <person name="Culley D."/>
            <person name="Crous P.W."/>
            <person name="Fauchery L."/>
            <person name="Girlanda M."/>
            <person name="Hayes R.D."/>
            <person name="Keri Z."/>
            <person name="LaButti K."/>
            <person name="Lipzen A."/>
            <person name="Lombard V."/>
            <person name="Magnuson J."/>
            <person name="Maillard F."/>
            <person name="Murat C."/>
            <person name="Nolan M."/>
            <person name="Ohm R.A."/>
            <person name="Pangilinan J."/>
            <person name="Pereira M.F."/>
            <person name="Perotto S."/>
            <person name="Peter M."/>
            <person name="Pfister S."/>
            <person name="Riley R."/>
            <person name="Sitrit Y."/>
            <person name="Stielow J.B."/>
            <person name="Szollosi G."/>
            <person name="Zifcakova L."/>
            <person name="Stursova M."/>
            <person name="Spatafora J.W."/>
            <person name="Tedersoo L."/>
            <person name="Vaario L.M."/>
            <person name="Yamada A."/>
            <person name="Yan M."/>
            <person name="Wang P."/>
            <person name="Xu J."/>
            <person name="Bruns T."/>
            <person name="Baldrian P."/>
            <person name="Vilgalys R."/>
            <person name="Dunand C."/>
            <person name="Henrissat B."/>
            <person name="Grigoriev I.V."/>
            <person name="Hibbett D."/>
            <person name="Nagy L.G."/>
            <person name="Martin F.M."/>
        </authorList>
    </citation>
    <scope>NUCLEOTIDE SEQUENCE</scope>
    <source>
        <strain evidence="8">Prilba</strain>
    </source>
</reference>
<evidence type="ECO:0000313" key="8">
    <source>
        <dbReference type="EMBL" id="KAF8481953.1"/>
    </source>
</evidence>
<protein>
    <recommendedName>
        <fullName evidence="6">methylated diphthine methylhydrolase</fullName>
        <ecNumber evidence="6">3.1.1.97</ecNumber>
    </recommendedName>
</protein>
<dbReference type="SMART" id="SM00320">
    <property type="entry name" value="WD40"/>
    <property type="match status" value="4"/>
</dbReference>
<sequence length="364" mass="40484">MHLSIDTVLPADSVEFCPHPDASNVFVCGTYKLQDEKSSDSIPGQIQKRTGQCLVFKVDSDSEQEISVSKIQEISLPAVLDLKWCHTTPSRRPLLAVAGAEGNVDLFEWELEQKQLRHAGSLRVAPSHVLCLSLDWSNRREPTSTTGSLVTSLSDGTLTLLEPDQTGQLVTTSAWAAHAHEPWCVAWNYYDTNVIYSGGDDLQLKVWDVRQGFEQPIITNKRFDAGVTCIQSHPNIEHLIAVGSYDATVRLFDSRKPLKPLSQADVGGGAWRVKWHPSPSRCHDLLVAGMHDGFKIVSFHDIEHQTNLASDANAGNWEIIKKHDEHKSLAYGVDWSFRSSQDQPGETLIASASFYDHALHLWRG</sequence>
<comment type="catalytic activity">
    <reaction evidence="7">
        <text>diphthine methyl ester-[translation elongation factor 2] + H2O = diphthine-[translation elongation factor 2] + methanol + H(+)</text>
        <dbReference type="Rhea" id="RHEA:42656"/>
        <dbReference type="Rhea" id="RHEA-COMP:10172"/>
        <dbReference type="Rhea" id="RHEA-COMP:10173"/>
        <dbReference type="ChEBI" id="CHEBI:15377"/>
        <dbReference type="ChEBI" id="CHEBI:15378"/>
        <dbReference type="ChEBI" id="CHEBI:17790"/>
        <dbReference type="ChEBI" id="CHEBI:79005"/>
        <dbReference type="ChEBI" id="CHEBI:82696"/>
        <dbReference type="EC" id="3.1.1.97"/>
    </reaction>
</comment>
<reference evidence="8" key="1">
    <citation type="submission" date="2019-10" db="EMBL/GenBank/DDBJ databases">
        <authorList>
            <consortium name="DOE Joint Genome Institute"/>
            <person name="Kuo A."/>
            <person name="Miyauchi S."/>
            <person name="Kiss E."/>
            <person name="Drula E."/>
            <person name="Kohler A."/>
            <person name="Sanchez-Garcia M."/>
            <person name="Andreopoulos B."/>
            <person name="Barry K.W."/>
            <person name="Bonito G."/>
            <person name="Buee M."/>
            <person name="Carver A."/>
            <person name="Chen C."/>
            <person name="Cichocki N."/>
            <person name="Clum A."/>
            <person name="Culley D."/>
            <person name="Crous P.W."/>
            <person name="Fauchery L."/>
            <person name="Girlanda M."/>
            <person name="Hayes R."/>
            <person name="Keri Z."/>
            <person name="LaButti K."/>
            <person name="Lipzen A."/>
            <person name="Lombard V."/>
            <person name="Magnuson J."/>
            <person name="Maillard F."/>
            <person name="Morin E."/>
            <person name="Murat C."/>
            <person name="Nolan M."/>
            <person name="Ohm R."/>
            <person name="Pangilinan J."/>
            <person name="Pereira M."/>
            <person name="Perotto S."/>
            <person name="Peter M."/>
            <person name="Riley R."/>
            <person name="Sitrit Y."/>
            <person name="Stielow B."/>
            <person name="Szollosi G."/>
            <person name="Zifcakova L."/>
            <person name="Stursova M."/>
            <person name="Spatafora J.W."/>
            <person name="Tedersoo L."/>
            <person name="Vaario L.-M."/>
            <person name="Yamada A."/>
            <person name="Yan M."/>
            <person name="Wang P."/>
            <person name="Xu J."/>
            <person name="Bruns T."/>
            <person name="Baldrian P."/>
            <person name="Vilgalys R."/>
            <person name="Henrissat B."/>
            <person name="Grigoriev I.V."/>
            <person name="Hibbett D."/>
            <person name="Nagy L.G."/>
            <person name="Martin F.M."/>
        </authorList>
    </citation>
    <scope>NUCLEOTIDE SEQUENCE</scope>
    <source>
        <strain evidence="8">Prilba</strain>
    </source>
</reference>
<keyword evidence="2" id="KW-0853">WD repeat</keyword>
<dbReference type="GO" id="GO:0017183">
    <property type="term" value="P:protein histidyl modification to diphthamide"/>
    <property type="evidence" value="ECO:0007669"/>
    <property type="project" value="TreeGrafter"/>
</dbReference>
<evidence type="ECO:0000256" key="3">
    <source>
        <dbReference type="ARBA" id="ARBA00022737"/>
    </source>
</evidence>
<dbReference type="InterPro" id="IPR001680">
    <property type="entry name" value="WD40_rpt"/>
</dbReference>
<evidence type="ECO:0000256" key="5">
    <source>
        <dbReference type="ARBA" id="ARBA00038092"/>
    </source>
</evidence>
<comment type="pathway">
    <text evidence="1">Protein modification; peptidyl-diphthamide biosynthesis.</text>
</comment>
<evidence type="ECO:0000256" key="2">
    <source>
        <dbReference type="ARBA" id="ARBA00022574"/>
    </source>
</evidence>
<keyword evidence="3" id="KW-0677">Repeat</keyword>
<dbReference type="AlphaFoldDB" id="A0A9P5MYV4"/>
<evidence type="ECO:0000256" key="7">
    <source>
        <dbReference type="ARBA" id="ARBA00047551"/>
    </source>
</evidence>
<dbReference type="GO" id="GO:0005737">
    <property type="term" value="C:cytoplasm"/>
    <property type="evidence" value="ECO:0007669"/>
    <property type="project" value="TreeGrafter"/>
</dbReference>
<dbReference type="SUPFAM" id="SSF50978">
    <property type="entry name" value="WD40 repeat-like"/>
    <property type="match status" value="1"/>
</dbReference>
<dbReference type="PANTHER" id="PTHR46042">
    <property type="entry name" value="DIPHTHINE METHYLTRANSFERASE"/>
    <property type="match status" value="1"/>
</dbReference>
<keyword evidence="4" id="KW-0378">Hydrolase</keyword>
<evidence type="ECO:0000313" key="9">
    <source>
        <dbReference type="Proteomes" id="UP000759537"/>
    </source>
</evidence>
<evidence type="ECO:0000256" key="1">
    <source>
        <dbReference type="ARBA" id="ARBA00005156"/>
    </source>
</evidence>
<evidence type="ECO:0000256" key="4">
    <source>
        <dbReference type="ARBA" id="ARBA00022801"/>
    </source>
</evidence>
<dbReference type="Pfam" id="PF00400">
    <property type="entry name" value="WD40"/>
    <property type="match status" value="2"/>
</dbReference>
<dbReference type="Proteomes" id="UP000759537">
    <property type="component" value="Unassembled WGS sequence"/>
</dbReference>
<dbReference type="InterPro" id="IPR015943">
    <property type="entry name" value="WD40/YVTN_repeat-like_dom_sf"/>
</dbReference>
<dbReference type="InterPro" id="IPR019775">
    <property type="entry name" value="WD40_repeat_CS"/>
</dbReference>
<dbReference type="InterPro" id="IPR052415">
    <property type="entry name" value="Diphthine_MTase"/>
</dbReference>
<dbReference type="GO" id="GO:0061685">
    <property type="term" value="F:diphthine methylesterase activity"/>
    <property type="evidence" value="ECO:0007669"/>
    <property type="project" value="UniProtKB-EC"/>
</dbReference>
<name>A0A9P5MYV4_9AGAM</name>
<accession>A0A9P5MYV4</accession>
<keyword evidence="9" id="KW-1185">Reference proteome</keyword>
<dbReference type="EMBL" id="WHVB01000006">
    <property type="protein sequence ID" value="KAF8481953.1"/>
    <property type="molecule type" value="Genomic_DNA"/>
</dbReference>